<dbReference type="InterPro" id="IPR002654">
    <property type="entry name" value="Glyco_trans_25"/>
</dbReference>
<dbReference type="InParanoid" id="A0A409YYI9"/>
<proteinExistence type="predicted"/>
<protein>
    <recommendedName>
        <fullName evidence="1">Glycosyl transferase family 25 domain-containing protein</fullName>
    </recommendedName>
</protein>
<reference evidence="2 3" key="1">
    <citation type="journal article" date="2018" name="Evol. Lett.">
        <title>Horizontal gene cluster transfer increased hallucinogenic mushroom diversity.</title>
        <authorList>
            <person name="Reynolds H.T."/>
            <person name="Vijayakumar V."/>
            <person name="Gluck-Thaler E."/>
            <person name="Korotkin H.B."/>
            <person name="Matheny P.B."/>
            <person name="Slot J.C."/>
        </authorList>
    </citation>
    <scope>NUCLEOTIDE SEQUENCE [LARGE SCALE GENOMIC DNA]</scope>
    <source>
        <strain evidence="2 3">2629</strain>
    </source>
</reference>
<evidence type="ECO:0000259" key="1">
    <source>
        <dbReference type="Pfam" id="PF01755"/>
    </source>
</evidence>
<sequence length="370" mass="42012">MDVTSPLVNSLLHWVAKVRAGPPNIMNEGRPKDELSLFRAQVPFTWPQDLEVMARSDKQLALWDDRNWPVPSLSSDPPYYLPLVCASHNYNISEYSTKLPSYLLLSPARIACWHSHLSVIHKHANSIPADDGRVAIIFEDDIDMELDIQKQLVSLWSSLPNDWDVVFLGYCWSNETYNPPLGAHGQFPLPSYQNARTQKYRLHNSKSPKCTHAYALSRLGARRLLLHLRHPPFAYSRAIDQAISWLVESGRLKSFSIVPSLVIQRKVTESDIMAGKGRRLEQTDIYGPGPFLEIGVIPFIVQDTDAQYDARLISLFSQDLISPTRTSVSWFEVKQYKNVVILWDTSPSVFAAFENLMEDFLSVFLPSSLG</sequence>
<dbReference type="Pfam" id="PF01755">
    <property type="entry name" value="Glyco_transf_25"/>
    <property type="match status" value="1"/>
</dbReference>
<feature type="domain" description="Glycosyl transferase family 25" evidence="1">
    <location>
        <begin position="105"/>
        <end position="231"/>
    </location>
</feature>
<dbReference type="OrthoDB" id="47375at2759"/>
<comment type="caution">
    <text evidence="2">The sequence shown here is derived from an EMBL/GenBank/DDBJ whole genome shotgun (WGS) entry which is preliminary data.</text>
</comment>
<keyword evidence="3" id="KW-1185">Reference proteome</keyword>
<name>A0A409YYI9_9AGAR</name>
<dbReference type="EMBL" id="NHTK01000170">
    <property type="protein sequence ID" value="PPR08049.1"/>
    <property type="molecule type" value="Genomic_DNA"/>
</dbReference>
<evidence type="ECO:0000313" key="2">
    <source>
        <dbReference type="EMBL" id="PPR08049.1"/>
    </source>
</evidence>
<accession>A0A409YYI9</accession>
<dbReference type="AlphaFoldDB" id="A0A409YYI9"/>
<gene>
    <name evidence="2" type="ORF">CVT24_010848</name>
</gene>
<organism evidence="2 3">
    <name type="scientific">Panaeolus cyanescens</name>
    <dbReference type="NCBI Taxonomy" id="181874"/>
    <lineage>
        <taxon>Eukaryota</taxon>
        <taxon>Fungi</taxon>
        <taxon>Dikarya</taxon>
        <taxon>Basidiomycota</taxon>
        <taxon>Agaricomycotina</taxon>
        <taxon>Agaricomycetes</taxon>
        <taxon>Agaricomycetidae</taxon>
        <taxon>Agaricales</taxon>
        <taxon>Agaricineae</taxon>
        <taxon>Galeropsidaceae</taxon>
        <taxon>Panaeolus</taxon>
    </lineage>
</organism>
<evidence type="ECO:0000313" key="3">
    <source>
        <dbReference type="Proteomes" id="UP000284842"/>
    </source>
</evidence>
<dbReference type="STRING" id="181874.A0A409YYI9"/>
<dbReference type="Proteomes" id="UP000284842">
    <property type="component" value="Unassembled WGS sequence"/>
</dbReference>